<dbReference type="EMBL" id="UINC01115067">
    <property type="protein sequence ID" value="SVC85822.1"/>
    <property type="molecule type" value="Genomic_DNA"/>
</dbReference>
<dbReference type="SUPFAM" id="SSF53474">
    <property type="entry name" value="alpha/beta-Hydrolases"/>
    <property type="match status" value="1"/>
</dbReference>
<feature type="domain" description="Serine aminopeptidase S33" evidence="1">
    <location>
        <begin position="68"/>
        <end position="169"/>
    </location>
</feature>
<dbReference type="InterPro" id="IPR029058">
    <property type="entry name" value="AB_hydrolase_fold"/>
</dbReference>
<dbReference type="AlphaFoldDB" id="A0A382QM59"/>
<dbReference type="PANTHER" id="PTHR12277">
    <property type="entry name" value="ALPHA/BETA HYDROLASE DOMAIN-CONTAINING PROTEIN"/>
    <property type="match status" value="1"/>
</dbReference>
<gene>
    <name evidence="2" type="ORF">METZ01_LOCUS338676</name>
</gene>
<organism evidence="2">
    <name type="scientific">marine metagenome</name>
    <dbReference type="NCBI Taxonomy" id="408172"/>
    <lineage>
        <taxon>unclassified sequences</taxon>
        <taxon>metagenomes</taxon>
        <taxon>ecological metagenomes</taxon>
    </lineage>
</organism>
<dbReference type="PANTHER" id="PTHR12277:SF81">
    <property type="entry name" value="PROTEIN ABHD13"/>
    <property type="match status" value="1"/>
</dbReference>
<dbReference type="Pfam" id="PF12146">
    <property type="entry name" value="Hydrolase_4"/>
    <property type="match status" value="1"/>
</dbReference>
<reference evidence="2" key="1">
    <citation type="submission" date="2018-05" db="EMBL/GenBank/DDBJ databases">
        <authorList>
            <person name="Lanie J.A."/>
            <person name="Ng W.-L."/>
            <person name="Kazmierczak K.M."/>
            <person name="Andrzejewski T.M."/>
            <person name="Davidsen T.M."/>
            <person name="Wayne K.J."/>
            <person name="Tettelin H."/>
            <person name="Glass J.I."/>
            <person name="Rusch D."/>
            <person name="Podicherti R."/>
            <person name="Tsui H.-C.T."/>
            <person name="Winkler M.E."/>
        </authorList>
    </citation>
    <scope>NUCLEOTIDE SEQUENCE</scope>
</reference>
<evidence type="ECO:0000313" key="2">
    <source>
        <dbReference type="EMBL" id="SVC85822.1"/>
    </source>
</evidence>
<accession>A0A382QM59</accession>
<protein>
    <recommendedName>
        <fullName evidence="1">Serine aminopeptidase S33 domain-containing protein</fullName>
    </recommendedName>
</protein>
<evidence type="ECO:0000259" key="1">
    <source>
        <dbReference type="Pfam" id="PF12146"/>
    </source>
</evidence>
<dbReference type="InterPro" id="IPR022742">
    <property type="entry name" value="Hydrolase_4"/>
</dbReference>
<name>A0A382QM59_9ZZZZ</name>
<dbReference type="Gene3D" id="3.40.50.1820">
    <property type="entry name" value="alpha/beta hydrolase"/>
    <property type="match status" value="1"/>
</dbReference>
<proteinExistence type="predicted"/>
<feature type="non-terminal residue" evidence="2">
    <location>
        <position position="257"/>
    </location>
</feature>
<sequence>MLFSIQICTGIKIKGIFVASIFDSKEFNQNLFFPRLDGSTGSGLADEIFVEVEPKCRVHVRRHPSSKAKFSLLFFHGNGEIVSDYDGLEKYFNALGCELVVCDFRGYGRSEGTPTLRNALKDSSTIYRYLKNNGKLKSHVCVMGRSLGSAPAIELCVRFSEISCCVLESGYANPIPLVERRGLRIDKITPEENKSFNNSEKIRLITCPVLIMHGEEDILIIPQEAKLNHQNAGSKHKILDILKGVGHNDMMMAHDNA</sequence>